<organism evidence="2 3">
    <name type="scientific">Nelumbo nucifera</name>
    <name type="common">Sacred lotus</name>
    <dbReference type="NCBI Taxonomy" id="4432"/>
    <lineage>
        <taxon>Eukaryota</taxon>
        <taxon>Viridiplantae</taxon>
        <taxon>Streptophyta</taxon>
        <taxon>Embryophyta</taxon>
        <taxon>Tracheophyta</taxon>
        <taxon>Spermatophyta</taxon>
        <taxon>Magnoliopsida</taxon>
        <taxon>Proteales</taxon>
        <taxon>Nelumbonaceae</taxon>
        <taxon>Nelumbo</taxon>
    </lineage>
</organism>
<reference evidence="2 3" key="1">
    <citation type="journal article" date="2020" name="Mol. Biol. Evol.">
        <title>Distinct Expression and Methylation Patterns for Genes with Different Fates following a Single Whole-Genome Duplication in Flowering Plants.</title>
        <authorList>
            <person name="Shi T."/>
            <person name="Rahmani R.S."/>
            <person name="Gugger P.F."/>
            <person name="Wang M."/>
            <person name="Li H."/>
            <person name="Zhang Y."/>
            <person name="Li Z."/>
            <person name="Wang Q."/>
            <person name="Van de Peer Y."/>
            <person name="Marchal K."/>
            <person name="Chen J."/>
        </authorList>
    </citation>
    <scope>NUCLEOTIDE SEQUENCE [LARGE SCALE GENOMIC DNA]</scope>
    <source>
        <tissue evidence="2">Leaf</tissue>
    </source>
</reference>
<feature type="region of interest" description="Disordered" evidence="1">
    <location>
        <begin position="114"/>
        <end position="149"/>
    </location>
</feature>
<proteinExistence type="predicted"/>
<name>A0A822ZYX1_NELNU</name>
<feature type="compositionally biased region" description="Polar residues" evidence="1">
    <location>
        <begin position="79"/>
        <end position="94"/>
    </location>
</feature>
<dbReference type="EMBL" id="DUZY01000008">
    <property type="protein sequence ID" value="DAD48721.1"/>
    <property type="molecule type" value="Genomic_DNA"/>
</dbReference>
<keyword evidence="3" id="KW-1185">Reference proteome</keyword>
<evidence type="ECO:0000256" key="1">
    <source>
        <dbReference type="SAM" id="MobiDB-lite"/>
    </source>
</evidence>
<comment type="caution">
    <text evidence="2">The sequence shown here is derived from an EMBL/GenBank/DDBJ whole genome shotgun (WGS) entry which is preliminary data.</text>
</comment>
<evidence type="ECO:0000313" key="3">
    <source>
        <dbReference type="Proteomes" id="UP000607653"/>
    </source>
</evidence>
<accession>A0A822ZYX1</accession>
<sequence length="175" mass="18928">MGGGACEKRGGVWGGWACGQRVVWGWGAVCGKGRIARHFVEQMLVNDYIYSNHKPQCHGPPLFSSLPPQRSAMGHRRSLVSSPTPQFQNPPLVTNGSPTIVPTLQDTTAPTSFCKRTSVTSPTLRKRQVHTDSVDADKQWSSAGDEQEDADEPYTAILVLVASNGLVLTKPTSLN</sequence>
<evidence type="ECO:0000313" key="2">
    <source>
        <dbReference type="EMBL" id="DAD48721.1"/>
    </source>
</evidence>
<feature type="compositionally biased region" description="Polar residues" evidence="1">
    <location>
        <begin position="114"/>
        <end position="123"/>
    </location>
</feature>
<feature type="region of interest" description="Disordered" evidence="1">
    <location>
        <begin position="69"/>
        <end position="94"/>
    </location>
</feature>
<dbReference type="AlphaFoldDB" id="A0A822ZYX1"/>
<protein>
    <submittedName>
        <fullName evidence="2">Uncharacterized protein</fullName>
    </submittedName>
</protein>
<dbReference type="Proteomes" id="UP000607653">
    <property type="component" value="Unassembled WGS sequence"/>
</dbReference>
<gene>
    <name evidence="2" type="ORF">HUJ06_018658</name>
</gene>
<feature type="compositionally biased region" description="Basic and acidic residues" evidence="1">
    <location>
        <begin position="129"/>
        <end position="138"/>
    </location>
</feature>